<evidence type="ECO:0000256" key="1">
    <source>
        <dbReference type="SAM" id="Phobius"/>
    </source>
</evidence>
<feature type="non-terminal residue" evidence="2">
    <location>
        <position position="1"/>
    </location>
</feature>
<organism evidence="2 3">
    <name type="scientific">Streptomyces edwardsiae</name>
    <dbReference type="NCBI Taxonomy" id="3075527"/>
    <lineage>
        <taxon>Bacteria</taxon>
        <taxon>Bacillati</taxon>
        <taxon>Actinomycetota</taxon>
        <taxon>Actinomycetes</taxon>
        <taxon>Kitasatosporales</taxon>
        <taxon>Streptomycetaceae</taxon>
        <taxon>Streptomyces</taxon>
    </lineage>
</organism>
<sequence length="134" mass="14807">LPDPRHCGVRPTMEARMRNSPQWPQSIPRWLHFVMAADRAGSAAYIGTGFFFAPVLALASPWPVLTTVLWIAIALAGLWLGLLGIAMATGLAIVLRSNTEIPEDYWRSIIDYPSPTAAQEVSRQRRRGSRPANV</sequence>
<dbReference type="Proteomes" id="UP001180503">
    <property type="component" value="Unassembled WGS sequence"/>
</dbReference>
<feature type="transmembrane region" description="Helical" evidence="1">
    <location>
        <begin position="68"/>
        <end position="95"/>
    </location>
</feature>
<evidence type="ECO:0008006" key="4">
    <source>
        <dbReference type="Google" id="ProtNLM"/>
    </source>
</evidence>
<dbReference type="EMBL" id="JAVRFB010000474">
    <property type="protein sequence ID" value="MDT0407225.1"/>
    <property type="molecule type" value="Genomic_DNA"/>
</dbReference>
<keyword evidence="1" id="KW-1133">Transmembrane helix</keyword>
<reference evidence="3" key="1">
    <citation type="submission" date="2023-07" db="EMBL/GenBank/DDBJ databases">
        <title>30 novel species of actinomycetes from the DSMZ collection.</title>
        <authorList>
            <person name="Nouioui I."/>
        </authorList>
    </citation>
    <scope>NUCLEOTIDE SEQUENCE [LARGE SCALE GENOMIC DNA]</scope>
    <source>
        <strain evidence="3">DSM 41635</strain>
    </source>
</reference>
<keyword evidence="1" id="KW-0472">Membrane</keyword>
<protein>
    <recommendedName>
        <fullName evidence="4">Sensor domain-containing protein</fullName>
    </recommendedName>
</protein>
<proteinExistence type="predicted"/>
<evidence type="ECO:0000313" key="3">
    <source>
        <dbReference type="Proteomes" id="UP001180503"/>
    </source>
</evidence>
<keyword evidence="1" id="KW-0812">Transmembrane</keyword>
<name>A0ABU2QUQ7_9ACTN</name>
<gene>
    <name evidence="2" type="ORF">RM528_35900</name>
</gene>
<accession>A0ABU2QUQ7</accession>
<feature type="transmembrane region" description="Helical" evidence="1">
    <location>
        <begin position="43"/>
        <end position="62"/>
    </location>
</feature>
<comment type="caution">
    <text evidence="2">The sequence shown here is derived from an EMBL/GenBank/DDBJ whole genome shotgun (WGS) entry which is preliminary data.</text>
</comment>
<evidence type="ECO:0000313" key="2">
    <source>
        <dbReference type="EMBL" id="MDT0407225.1"/>
    </source>
</evidence>
<dbReference type="RefSeq" id="WP_311711857.1">
    <property type="nucleotide sequence ID" value="NZ_JAVRFB010000474.1"/>
</dbReference>